<keyword evidence="2" id="KW-0812">Transmembrane</keyword>
<dbReference type="Proteomes" id="UP001595987">
    <property type="component" value="Unassembled WGS sequence"/>
</dbReference>
<evidence type="ECO:0000256" key="1">
    <source>
        <dbReference type="SAM" id="MobiDB-lite"/>
    </source>
</evidence>
<organism evidence="4 5">
    <name type="scientific">Lactococcus nasutitermitis</name>
    <dbReference type="NCBI Taxonomy" id="1652957"/>
    <lineage>
        <taxon>Bacteria</taxon>
        <taxon>Bacillati</taxon>
        <taxon>Bacillota</taxon>
        <taxon>Bacilli</taxon>
        <taxon>Lactobacillales</taxon>
        <taxon>Streptococcaceae</taxon>
        <taxon>Lactococcus</taxon>
    </lineage>
</organism>
<reference evidence="5" key="1">
    <citation type="journal article" date="2019" name="Int. J. Syst. Evol. Microbiol.">
        <title>The Global Catalogue of Microorganisms (GCM) 10K type strain sequencing project: providing services to taxonomists for standard genome sequencing and annotation.</title>
        <authorList>
            <consortium name="The Broad Institute Genomics Platform"/>
            <consortium name="The Broad Institute Genome Sequencing Center for Infectious Disease"/>
            <person name="Wu L."/>
            <person name="Ma J."/>
        </authorList>
    </citation>
    <scope>NUCLEOTIDE SEQUENCE [LARGE SCALE GENOMIC DNA]</scope>
    <source>
        <strain evidence="5">CCUG 63287</strain>
    </source>
</reference>
<evidence type="ECO:0008006" key="6">
    <source>
        <dbReference type="Google" id="ProtNLM"/>
    </source>
</evidence>
<accession>A0ABV9JDA8</accession>
<comment type="caution">
    <text evidence="4">The sequence shown here is derived from an EMBL/GenBank/DDBJ whole genome shotgun (WGS) entry which is preliminary data.</text>
</comment>
<sequence length="118" mass="12428">MLKKILFLATVVLFAVVPPIRADAATSANYGTNGSVGFTGKYESPPTTNKLSPKDQAQLPKANSTKTSTKATTQESPAIPSAGDSNNTIYLILSSGLVVLALLVTAKFVKDKKMLKTI</sequence>
<dbReference type="EMBL" id="JBHSGD010000005">
    <property type="protein sequence ID" value="MFC4652282.1"/>
    <property type="molecule type" value="Genomic_DNA"/>
</dbReference>
<keyword evidence="2" id="KW-0472">Membrane</keyword>
<evidence type="ECO:0000256" key="3">
    <source>
        <dbReference type="SAM" id="SignalP"/>
    </source>
</evidence>
<protein>
    <recommendedName>
        <fullName evidence="6">Gram-positive cocci surface proteins LPxTG domain-containing protein</fullName>
    </recommendedName>
</protein>
<feature type="region of interest" description="Disordered" evidence="1">
    <location>
        <begin position="26"/>
        <end position="84"/>
    </location>
</feature>
<keyword evidence="3" id="KW-0732">Signal</keyword>
<name>A0ABV9JDA8_9LACT</name>
<evidence type="ECO:0000313" key="5">
    <source>
        <dbReference type="Proteomes" id="UP001595987"/>
    </source>
</evidence>
<feature type="chain" id="PRO_5045220281" description="Gram-positive cocci surface proteins LPxTG domain-containing protein" evidence="3">
    <location>
        <begin position="25"/>
        <end position="118"/>
    </location>
</feature>
<feature type="transmembrane region" description="Helical" evidence="2">
    <location>
        <begin position="89"/>
        <end position="109"/>
    </location>
</feature>
<evidence type="ECO:0000313" key="4">
    <source>
        <dbReference type="EMBL" id="MFC4652282.1"/>
    </source>
</evidence>
<feature type="compositionally biased region" description="Polar residues" evidence="1">
    <location>
        <begin position="26"/>
        <end position="36"/>
    </location>
</feature>
<evidence type="ECO:0000256" key="2">
    <source>
        <dbReference type="SAM" id="Phobius"/>
    </source>
</evidence>
<keyword evidence="2" id="KW-1133">Transmembrane helix</keyword>
<keyword evidence="5" id="KW-1185">Reference proteome</keyword>
<proteinExistence type="predicted"/>
<feature type="signal peptide" evidence="3">
    <location>
        <begin position="1"/>
        <end position="24"/>
    </location>
</feature>
<dbReference type="RefSeq" id="WP_213535103.1">
    <property type="nucleotide sequence ID" value="NZ_BOVQ01000004.1"/>
</dbReference>
<feature type="compositionally biased region" description="Low complexity" evidence="1">
    <location>
        <begin position="61"/>
        <end position="73"/>
    </location>
</feature>
<gene>
    <name evidence="4" type="ORF">ACFO26_05110</name>
</gene>